<feature type="domain" description="TonB-dependent receptor plug" evidence="14">
    <location>
        <begin position="49"/>
        <end position="154"/>
    </location>
</feature>
<dbReference type="Gene3D" id="2.170.130.10">
    <property type="entry name" value="TonB-dependent receptor, plug domain"/>
    <property type="match status" value="1"/>
</dbReference>
<evidence type="ECO:0000256" key="7">
    <source>
        <dbReference type="ARBA" id="ARBA00023077"/>
    </source>
</evidence>
<dbReference type="RefSeq" id="WP_055036905.1">
    <property type="nucleotide sequence ID" value="NZ_AP014854.2"/>
</dbReference>
<dbReference type="AlphaFoldDB" id="A0A0H5BQK0"/>
<gene>
    <name evidence="16" type="primary">btuB</name>
    <name evidence="15" type="ORF">BV133_3490</name>
    <name evidence="16" type="ORF">BVIRIDIS_07120</name>
</gene>
<dbReference type="InterPro" id="IPR036942">
    <property type="entry name" value="Beta-barrel_TonB_sf"/>
</dbReference>
<organism evidence="16 17">
    <name type="scientific">Blastochloris viridis</name>
    <name type="common">Rhodopseudomonas viridis</name>
    <dbReference type="NCBI Taxonomy" id="1079"/>
    <lineage>
        <taxon>Bacteria</taxon>
        <taxon>Pseudomonadati</taxon>
        <taxon>Pseudomonadota</taxon>
        <taxon>Alphaproteobacteria</taxon>
        <taxon>Hyphomicrobiales</taxon>
        <taxon>Blastochloridaceae</taxon>
        <taxon>Blastochloris</taxon>
    </lineage>
</organism>
<dbReference type="EMBL" id="AP014854">
    <property type="protein sequence ID" value="BAS01084.1"/>
    <property type="molecule type" value="Genomic_DNA"/>
</dbReference>
<dbReference type="Gene3D" id="2.40.170.20">
    <property type="entry name" value="TonB-dependent receptor, beta-barrel domain"/>
    <property type="match status" value="1"/>
</dbReference>
<dbReference type="STRING" id="1079.BVIR_1268"/>
<dbReference type="InterPro" id="IPR037066">
    <property type="entry name" value="Plug_dom_sf"/>
</dbReference>
<name>A0A0H5BQK0_BLAVI</name>
<dbReference type="Pfam" id="PF00593">
    <property type="entry name" value="TonB_dep_Rec_b-barrel"/>
    <property type="match status" value="1"/>
</dbReference>
<keyword evidence="7 11" id="KW-0798">TonB box</keyword>
<evidence type="ECO:0000256" key="5">
    <source>
        <dbReference type="ARBA" id="ARBA00022729"/>
    </source>
</evidence>
<dbReference type="PROSITE" id="PS52016">
    <property type="entry name" value="TONB_DEPENDENT_REC_3"/>
    <property type="match status" value="1"/>
</dbReference>
<evidence type="ECO:0000259" key="14">
    <source>
        <dbReference type="Pfam" id="PF07715"/>
    </source>
</evidence>
<dbReference type="KEGG" id="bvr:BVIR_1268"/>
<evidence type="ECO:0000256" key="4">
    <source>
        <dbReference type="ARBA" id="ARBA00022692"/>
    </source>
</evidence>
<dbReference type="InterPro" id="IPR039426">
    <property type="entry name" value="TonB-dep_rcpt-like"/>
</dbReference>
<evidence type="ECO:0000256" key="6">
    <source>
        <dbReference type="ARBA" id="ARBA00023065"/>
    </source>
</evidence>
<keyword evidence="15" id="KW-0675">Receptor</keyword>
<dbReference type="Pfam" id="PF07715">
    <property type="entry name" value="Plug"/>
    <property type="match status" value="1"/>
</dbReference>
<keyword evidence="9 10" id="KW-0998">Cell outer membrane</keyword>
<sequence>MAASARSALHSFLLTTSLIPLVALPALAQSDNDLPELVVTASQVPVEASKVGSAVTVIRGDELRANGITTVPDALRQVAGVAVGTTGPRGGLTEVRMRGMKPTHLMVMIDGVKVNGVDNNSFDFAGFLVDDIERIEVLRGPQSGVWGADAQAGVISVITKSGRGLAKPELTTRAEIGTRNSGGAAASARGAVGPVYGALTVSNESTRGFNVSRWGSETDGSHATVVSGKAGVDFNEYFNLEGSVHWMDRATKTDNSDYATIGYLPDWTPIPANPATYGRVVDKADTSAYDNLSASAVGTLKLWDGRWTQTFGIKSFEHNLDSRSPEWGNYFYNGQRTTLDTKGALKFETPWLAGAQNTLAIGADYQDEDYRQSGPYVDPTWTAGLSRSQTGLFAEYLLDLPTGLALSTAVRHDDFEVFEDADTWRVTASQTFSTGTRLHSSVGTGVTKPTFLQQFGSIPGTFVGNPDLKPEQSTGWDTGVEQTLIDGKLFFDVTYFWMDLTDEIRTVTLGSGLKSAVNSPMRTERQGVEVALKAEPLPWLSLEGTYTYTDADAYDTAQQTVLGATRIPMHAASGRATVKFADGRGRATVAVVFNGSMMDTYYGLNTERVELGSYTLVNALISYDLTPQTTIYLRADNMFDETYEEVYSYLSPGAVVYAGLKVKLGGEAEPKAIAARY</sequence>
<evidence type="ECO:0000256" key="1">
    <source>
        <dbReference type="ARBA" id="ARBA00004571"/>
    </source>
</evidence>
<evidence type="ECO:0000313" key="15">
    <source>
        <dbReference type="EMBL" id="BAS01084.1"/>
    </source>
</evidence>
<evidence type="ECO:0000256" key="3">
    <source>
        <dbReference type="ARBA" id="ARBA00022452"/>
    </source>
</evidence>
<dbReference type="PANTHER" id="PTHR30069">
    <property type="entry name" value="TONB-DEPENDENT OUTER MEMBRANE RECEPTOR"/>
    <property type="match status" value="1"/>
</dbReference>
<evidence type="ECO:0000256" key="9">
    <source>
        <dbReference type="ARBA" id="ARBA00023237"/>
    </source>
</evidence>
<dbReference type="GO" id="GO:0009279">
    <property type="term" value="C:cell outer membrane"/>
    <property type="evidence" value="ECO:0007669"/>
    <property type="project" value="UniProtKB-SubCell"/>
</dbReference>
<evidence type="ECO:0000313" key="16">
    <source>
        <dbReference type="EMBL" id="CUU41717.1"/>
    </source>
</evidence>
<dbReference type="PANTHER" id="PTHR30069:SF53">
    <property type="entry name" value="COLICIN I RECEPTOR-RELATED"/>
    <property type="match status" value="1"/>
</dbReference>
<dbReference type="GO" id="GO:0044718">
    <property type="term" value="P:siderophore transmembrane transport"/>
    <property type="evidence" value="ECO:0007669"/>
    <property type="project" value="TreeGrafter"/>
</dbReference>
<keyword evidence="2 10" id="KW-0813">Transport</keyword>
<dbReference type="Proteomes" id="UP000065734">
    <property type="component" value="Chromosome I"/>
</dbReference>
<feature type="signal peptide" evidence="12">
    <location>
        <begin position="1"/>
        <end position="28"/>
    </location>
</feature>
<dbReference type="GO" id="GO:0015344">
    <property type="term" value="F:siderophore uptake transmembrane transporter activity"/>
    <property type="evidence" value="ECO:0007669"/>
    <property type="project" value="TreeGrafter"/>
</dbReference>
<evidence type="ECO:0000259" key="13">
    <source>
        <dbReference type="Pfam" id="PF00593"/>
    </source>
</evidence>
<keyword evidence="5 12" id="KW-0732">Signal</keyword>
<evidence type="ECO:0000256" key="12">
    <source>
        <dbReference type="SAM" id="SignalP"/>
    </source>
</evidence>
<keyword evidence="4 10" id="KW-0812">Transmembrane</keyword>
<dbReference type="InterPro" id="IPR000531">
    <property type="entry name" value="Beta-barrel_TonB"/>
</dbReference>
<dbReference type="EMBL" id="LN907867">
    <property type="protein sequence ID" value="CUU41717.1"/>
    <property type="molecule type" value="Genomic_DNA"/>
</dbReference>
<reference evidence="17" key="3">
    <citation type="journal article" date="2016" name="Genome Announc.">
        <title>Revised genome sequence of the purple photosynthetic bacterium Blastochloris viridis.</title>
        <authorList>
            <person name="Liu L.N."/>
            <person name="Faulkner M."/>
            <person name="Liu X."/>
            <person name="Huang F."/>
            <person name="Darby A.C."/>
            <person name="Hall N."/>
        </authorList>
    </citation>
    <scope>NUCLEOTIDE SEQUENCE [LARGE SCALE GENOMIC DNA]</scope>
    <source>
        <strain evidence="17">ATCC 19567 / DSM 133 / F</strain>
    </source>
</reference>
<protein>
    <submittedName>
        <fullName evidence="16">Outer membrane cobalamin translocator</fullName>
    </submittedName>
    <submittedName>
        <fullName evidence="15">TonB-dependent receptor</fullName>
    </submittedName>
</protein>
<reference evidence="15" key="1">
    <citation type="journal article" date="2015" name="Genome Announc.">
        <title>Complete Genome Sequence of the Bacteriochlorophyll b-Producing Photosynthetic Bacterium Blastochloris viridis.</title>
        <authorList>
            <person name="Tsukatani Y."/>
            <person name="Hirose Y."/>
            <person name="Harada J."/>
            <person name="Misawa N."/>
            <person name="Mori K."/>
            <person name="Inoue K."/>
            <person name="Tamiaki H."/>
        </authorList>
    </citation>
    <scope>NUCLEOTIDE SEQUENCE [LARGE SCALE GENOMIC DNA]</scope>
    <source>
        <strain evidence="15">DSM 133</strain>
    </source>
</reference>
<evidence type="ECO:0000256" key="10">
    <source>
        <dbReference type="PROSITE-ProRule" id="PRU01360"/>
    </source>
</evidence>
<feature type="chain" id="PRO_5014229213" evidence="12">
    <location>
        <begin position="29"/>
        <end position="677"/>
    </location>
</feature>
<comment type="similarity">
    <text evidence="10 11">Belongs to the TonB-dependent receptor family.</text>
</comment>
<evidence type="ECO:0000256" key="8">
    <source>
        <dbReference type="ARBA" id="ARBA00023136"/>
    </source>
</evidence>
<dbReference type="InterPro" id="IPR012910">
    <property type="entry name" value="Plug_dom"/>
</dbReference>
<feature type="domain" description="TonB-dependent receptor-like beta-barrel" evidence="13">
    <location>
        <begin position="250"/>
        <end position="637"/>
    </location>
</feature>
<dbReference type="CDD" id="cd01347">
    <property type="entry name" value="ligand_gated_channel"/>
    <property type="match status" value="1"/>
</dbReference>
<evidence type="ECO:0000313" key="17">
    <source>
        <dbReference type="Proteomes" id="UP000065734"/>
    </source>
</evidence>
<keyword evidence="6" id="KW-0406">Ion transport</keyword>
<keyword evidence="17" id="KW-1185">Reference proteome</keyword>
<evidence type="ECO:0000256" key="2">
    <source>
        <dbReference type="ARBA" id="ARBA00022448"/>
    </source>
</evidence>
<reference evidence="16" key="2">
    <citation type="submission" date="2015-11" db="EMBL/GenBank/DDBJ databases">
        <authorList>
            <person name="Zhang Y."/>
            <person name="Guo Z."/>
        </authorList>
    </citation>
    <scope>NUCLEOTIDE SEQUENCE</scope>
    <source>
        <strain evidence="16">1</strain>
    </source>
</reference>
<accession>A0A0H5BQK0</accession>
<comment type="subcellular location">
    <subcellularLocation>
        <location evidence="1 10">Cell outer membrane</location>
        <topology evidence="1 10">Multi-pass membrane protein</topology>
    </subcellularLocation>
</comment>
<evidence type="ECO:0000256" key="11">
    <source>
        <dbReference type="RuleBase" id="RU003357"/>
    </source>
</evidence>
<proteinExistence type="inferred from homology"/>
<dbReference type="SUPFAM" id="SSF56935">
    <property type="entry name" value="Porins"/>
    <property type="match status" value="1"/>
</dbReference>
<keyword evidence="3 10" id="KW-1134">Transmembrane beta strand</keyword>
<keyword evidence="8 10" id="KW-0472">Membrane</keyword>